<proteinExistence type="inferred from homology"/>
<accession>A0A1R7QEK3</accession>
<reference evidence="3 4" key="1">
    <citation type="submission" date="2017-02" db="EMBL/GenBank/DDBJ databases">
        <authorList>
            <person name="Peterson S.W."/>
        </authorList>
    </citation>
    <scope>NUCLEOTIDE SEQUENCE [LARGE SCALE GENOMIC DNA]</scope>
    <source>
        <strain evidence="3">C6</strain>
    </source>
</reference>
<evidence type="ECO:0000313" key="4">
    <source>
        <dbReference type="Proteomes" id="UP000196240"/>
    </source>
</evidence>
<keyword evidence="3" id="KW-0378">Hydrolase</keyword>
<dbReference type="Gene3D" id="3.90.190.10">
    <property type="entry name" value="Protein tyrosine phosphatase superfamily"/>
    <property type="match status" value="1"/>
</dbReference>
<gene>
    <name evidence="3" type="primary">iphP</name>
    <name evidence="3" type="ORF">ACNJC6_02361</name>
</gene>
<dbReference type="AlphaFoldDB" id="A0A1R7QEK3"/>
<evidence type="ECO:0000313" key="3">
    <source>
        <dbReference type="EMBL" id="SJX22708.1"/>
    </source>
</evidence>
<dbReference type="PANTHER" id="PTHR31126:SF1">
    <property type="entry name" value="TYROSINE SPECIFIC PROTEIN PHOSPHATASES DOMAIN-CONTAINING PROTEIN"/>
    <property type="match status" value="1"/>
</dbReference>
<feature type="region of interest" description="Disordered" evidence="2">
    <location>
        <begin position="38"/>
        <end position="63"/>
    </location>
</feature>
<dbReference type="EC" id="3.1.3.48" evidence="3"/>
<dbReference type="InterPro" id="IPR026893">
    <property type="entry name" value="Tyr/Ser_Pase_IphP-type"/>
</dbReference>
<dbReference type="EMBL" id="FUUY01000007">
    <property type="protein sequence ID" value="SJX22708.1"/>
    <property type="molecule type" value="Genomic_DNA"/>
</dbReference>
<dbReference type="SUPFAM" id="SSF52799">
    <property type="entry name" value="(Phosphotyrosine protein) phosphatases II"/>
    <property type="match status" value="1"/>
</dbReference>
<organism evidence="3 4">
    <name type="scientific">Acinetobacter johnsonii</name>
    <dbReference type="NCBI Taxonomy" id="40214"/>
    <lineage>
        <taxon>Bacteria</taxon>
        <taxon>Pseudomonadati</taxon>
        <taxon>Pseudomonadota</taxon>
        <taxon>Gammaproteobacteria</taxon>
        <taxon>Moraxellales</taxon>
        <taxon>Moraxellaceae</taxon>
        <taxon>Acinetobacter</taxon>
    </lineage>
</organism>
<protein>
    <submittedName>
        <fullName evidence="3">Tyrosine-protein phosphatase</fullName>
        <ecNumber evidence="3">3.1.3.48</ecNumber>
    </submittedName>
</protein>
<dbReference type="PROSITE" id="PS51257">
    <property type="entry name" value="PROKAR_LIPOPROTEIN"/>
    <property type="match status" value="1"/>
</dbReference>
<evidence type="ECO:0000256" key="2">
    <source>
        <dbReference type="SAM" id="MobiDB-lite"/>
    </source>
</evidence>
<dbReference type="GO" id="GO:0004725">
    <property type="term" value="F:protein tyrosine phosphatase activity"/>
    <property type="evidence" value="ECO:0007669"/>
    <property type="project" value="UniProtKB-EC"/>
</dbReference>
<sequence>MDVSTKQSLLVSCLKKSLFVPFLVGTIILTGCGEESSYSNSSSNANNSNNTVVDNPANTTDDPSLYLADTPKIETADNFRDIAGNSISSNYVNIDGLKLRRGVIYRSNYLPLNETDLETFKTLEIKTVYDLRTNSEREKSPDILSPDTNIMMVNIAGSKESDLPKGIATAEDMINFFNSSMANMAAHDKGTQLRFGVVINSLIYTDGVQLYHCTAGKDRTGWVTAVIQLLVGMKYDDVLQDYLLTNTYTADRVNATYQYMVSTQGEAAANIYRPVLDVREEFFKAQFDEVIKVYGSIDKYATEGLGLSDEDIEKLKEKMLVGYKSKSAS</sequence>
<feature type="compositionally biased region" description="Polar residues" evidence="2">
    <location>
        <begin position="51"/>
        <end position="62"/>
    </location>
</feature>
<dbReference type="Proteomes" id="UP000196240">
    <property type="component" value="Unassembled WGS sequence"/>
</dbReference>
<dbReference type="Pfam" id="PF13350">
    <property type="entry name" value="Y_phosphatase3"/>
    <property type="match status" value="1"/>
</dbReference>
<feature type="compositionally biased region" description="Low complexity" evidence="2">
    <location>
        <begin position="38"/>
        <end position="50"/>
    </location>
</feature>
<dbReference type="InterPro" id="IPR029021">
    <property type="entry name" value="Prot-tyrosine_phosphatase-like"/>
</dbReference>
<name>A0A1R7QEK3_ACIJO</name>
<evidence type="ECO:0000256" key="1">
    <source>
        <dbReference type="ARBA" id="ARBA00009580"/>
    </source>
</evidence>
<dbReference type="PANTHER" id="PTHR31126">
    <property type="entry name" value="TYROSINE-PROTEIN PHOSPHATASE"/>
    <property type="match status" value="1"/>
</dbReference>
<dbReference type="RefSeq" id="WP_087013322.1">
    <property type="nucleotide sequence ID" value="NZ_FUUY01000007.1"/>
</dbReference>
<comment type="similarity">
    <text evidence="1">Belongs to the protein-tyrosine phosphatase family.</text>
</comment>